<dbReference type="OrthoDB" id="3478523at2759"/>
<gene>
    <name evidence="2" type="ORF">AOQ84DRAFT_442234</name>
</gene>
<evidence type="ECO:0000313" key="2">
    <source>
        <dbReference type="EMBL" id="OCL04195.1"/>
    </source>
</evidence>
<sequence length="425" mass="47928">MINVVTRLNNLPPELVEAIVMYLPISAAIEVSRQSPYLSDCLSRSPSWRHLFSTSGQCEALQRMYSQFVNFHELIYSKPFEHGSIHCYIDLVLSYNHSASRNWSRCVDPVLDLYHHLEGFVKEIFQRVSKEQLKHISRFLPESLDWPFTLREFNFKDSTSPDFEEVRGLLMQFRKAEDDFNDAFSKSVYALAGVLLKCATQIKIYAGSCQSPRKSISSIITFLFNESSILSKSRILNLGFNPKCLANSHSILPFDKCLALLLQVLTEHPPRPGLDGFSVFSAPKSQLNQTKGQRAAALGNLGLVDLLTSLSIDYDIYDLGKASVPYSYPRNIAIDMWTVTDGLGLANNPDPGVVDLEAFWGTPVPVDHWGFDFLWSMHDVRNASDREAGGERASQWFLAFQRCSAFCEKTFPEIAERIGKGCNLG</sequence>
<reference evidence="2 3" key="1">
    <citation type="journal article" date="2016" name="Nat. Commun.">
        <title>Ectomycorrhizal ecology is imprinted in the genome of the dominant symbiotic fungus Cenococcum geophilum.</title>
        <authorList>
            <consortium name="DOE Joint Genome Institute"/>
            <person name="Peter M."/>
            <person name="Kohler A."/>
            <person name="Ohm R.A."/>
            <person name="Kuo A."/>
            <person name="Krutzmann J."/>
            <person name="Morin E."/>
            <person name="Arend M."/>
            <person name="Barry K.W."/>
            <person name="Binder M."/>
            <person name="Choi C."/>
            <person name="Clum A."/>
            <person name="Copeland A."/>
            <person name="Grisel N."/>
            <person name="Haridas S."/>
            <person name="Kipfer T."/>
            <person name="LaButti K."/>
            <person name="Lindquist E."/>
            <person name="Lipzen A."/>
            <person name="Maire R."/>
            <person name="Meier B."/>
            <person name="Mihaltcheva S."/>
            <person name="Molinier V."/>
            <person name="Murat C."/>
            <person name="Poggeler S."/>
            <person name="Quandt C.A."/>
            <person name="Sperisen C."/>
            <person name="Tritt A."/>
            <person name="Tisserant E."/>
            <person name="Crous P.W."/>
            <person name="Henrissat B."/>
            <person name="Nehls U."/>
            <person name="Egli S."/>
            <person name="Spatafora J.W."/>
            <person name="Grigoriev I.V."/>
            <person name="Martin F.M."/>
        </authorList>
    </citation>
    <scope>NUCLEOTIDE SEQUENCE [LARGE SCALE GENOMIC DNA]</scope>
    <source>
        <strain evidence="2 3">CBS 207.34</strain>
    </source>
</reference>
<accession>A0A8E2EST7</accession>
<keyword evidence="3" id="KW-1185">Reference proteome</keyword>
<dbReference type="InterPro" id="IPR001810">
    <property type="entry name" value="F-box_dom"/>
</dbReference>
<evidence type="ECO:0000259" key="1">
    <source>
        <dbReference type="PROSITE" id="PS50181"/>
    </source>
</evidence>
<name>A0A8E2EST7_9PEZI</name>
<evidence type="ECO:0000313" key="3">
    <source>
        <dbReference type="Proteomes" id="UP000250140"/>
    </source>
</evidence>
<dbReference type="Proteomes" id="UP000250140">
    <property type="component" value="Unassembled WGS sequence"/>
</dbReference>
<dbReference type="EMBL" id="KV750579">
    <property type="protein sequence ID" value="OCL04195.1"/>
    <property type="molecule type" value="Genomic_DNA"/>
</dbReference>
<feature type="domain" description="F-box" evidence="1">
    <location>
        <begin position="5"/>
        <end position="51"/>
    </location>
</feature>
<dbReference type="AlphaFoldDB" id="A0A8E2EST7"/>
<organism evidence="2 3">
    <name type="scientific">Glonium stellatum</name>
    <dbReference type="NCBI Taxonomy" id="574774"/>
    <lineage>
        <taxon>Eukaryota</taxon>
        <taxon>Fungi</taxon>
        <taxon>Dikarya</taxon>
        <taxon>Ascomycota</taxon>
        <taxon>Pezizomycotina</taxon>
        <taxon>Dothideomycetes</taxon>
        <taxon>Pleosporomycetidae</taxon>
        <taxon>Gloniales</taxon>
        <taxon>Gloniaceae</taxon>
        <taxon>Glonium</taxon>
    </lineage>
</organism>
<dbReference type="PROSITE" id="PS50181">
    <property type="entry name" value="FBOX"/>
    <property type="match status" value="1"/>
</dbReference>
<protein>
    <recommendedName>
        <fullName evidence="1">F-box domain-containing protein</fullName>
    </recommendedName>
</protein>
<proteinExistence type="predicted"/>